<reference evidence="3" key="1">
    <citation type="journal article" date="2016" name="Nat. Biotechnol.">
        <title>Sequencing wild and cultivated cassava and related species reveals extensive interspecific hybridization and genetic diversity.</title>
        <authorList>
            <person name="Bredeson J.V."/>
            <person name="Lyons J.B."/>
            <person name="Prochnik S.E."/>
            <person name="Wu G.A."/>
            <person name="Ha C.M."/>
            <person name="Edsinger-Gonzales E."/>
            <person name="Grimwood J."/>
            <person name="Schmutz J."/>
            <person name="Rabbi I.Y."/>
            <person name="Egesi C."/>
            <person name="Nauluvula P."/>
            <person name="Lebot V."/>
            <person name="Ndunguru J."/>
            <person name="Mkamilo G."/>
            <person name="Bart R.S."/>
            <person name="Setter T.L."/>
            <person name="Gleadow R.M."/>
            <person name="Kulakow P."/>
            <person name="Ferguson M.E."/>
            <person name="Rounsley S."/>
            <person name="Rokhsar D.S."/>
        </authorList>
    </citation>
    <scope>NUCLEOTIDE SEQUENCE [LARGE SCALE GENOMIC DNA]</scope>
    <source>
        <strain evidence="3">cv. AM560-2</strain>
    </source>
</reference>
<evidence type="ECO:0000256" key="1">
    <source>
        <dbReference type="SAM" id="MobiDB-lite"/>
    </source>
</evidence>
<accession>A0A2C9V6Z2</accession>
<feature type="compositionally biased region" description="Polar residues" evidence="1">
    <location>
        <begin position="90"/>
        <end position="103"/>
    </location>
</feature>
<organism evidence="2 3">
    <name type="scientific">Manihot esculenta</name>
    <name type="common">Cassava</name>
    <name type="synonym">Jatropha manihot</name>
    <dbReference type="NCBI Taxonomy" id="3983"/>
    <lineage>
        <taxon>Eukaryota</taxon>
        <taxon>Viridiplantae</taxon>
        <taxon>Streptophyta</taxon>
        <taxon>Embryophyta</taxon>
        <taxon>Tracheophyta</taxon>
        <taxon>Spermatophyta</taxon>
        <taxon>Magnoliopsida</taxon>
        <taxon>eudicotyledons</taxon>
        <taxon>Gunneridae</taxon>
        <taxon>Pentapetalae</taxon>
        <taxon>rosids</taxon>
        <taxon>fabids</taxon>
        <taxon>Malpighiales</taxon>
        <taxon>Euphorbiaceae</taxon>
        <taxon>Crotonoideae</taxon>
        <taxon>Manihoteae</taxon>
        <taxon>Manihot</taxon>
    </lineage>
</organism>
<name>A0A2C9V6Z2_MANES</name>
<sequence length="176" mass="20719">MDDLDCDCDFGDVDCDCDCCCCCRCNDCDGDESCRDLCSWDKICCIMCINVDNNNNNNRKHDPHNDTCYHLCCCCCCDDDDYPRKRRPTQLKQQASNPQTTKQNQEEIRRKESEMEHAPGCPYRGSHIPKNRCRYKCWLASPSLDLDPPMAQRFQTLDREMYMRGYESSEKQKHYW</sequence>
<dbReference type="Proteomes" id="UP000091857">
    <property type="component" value="Chromosome 10"/>
</dbReference>
<feature type="compositionally biased region" description="Basic and acidic residues" evidence="1">
    <location>
        <begin position="104"/>
        <end position="117"/>
    </location>
</feature>
<dbReference type="OrthoDB" id="10421189at2759"/>
<keyword evidence="3" id="KW-1185">Reference proteome</keyword>
<evidence type="ECO:0000313" key="3">
    <source>
        <dbReference type="Proteomes" id="UP000091857"/>
    </source>
</evidence>
<evidence type="ECO:0000313" key="2">
    <source>
        <dbReference type="EMBL" id="OAY39701.1"/>
    </source>
</evidence>
<protein>
    <submittedName>
        <fullName evidence="2">Uncharacterized protein</fullName>
    </submittedName>
</protein>
<dbReference type="AlphaFoldDB" id="A0A2C9V6Z2"/>
<dbReference type="Gramene" id="Manes.10G116100.1.v8.1">
    <property type="protein sequence ID" value="Manes.10G116100.1.v8.1.CDS"/>
    <property type="gene ID" value="Manes.10G116100.v8.1"/>
</dbReference>
<proteinExistence type="predicted"/>
<gene>
    <name evidence="2" type="ORF">MANES_10G116100v8</name>
</gene>
<dbReference type="EMBL" id="CM004396">
    <property type="protein sequence ID" value="OAY39701.1"/>
    <property type="molecule type" value="Genomic_DNA"/>
</dbReference>
<feature type="region of interest" description="Disordered" evidence="1">
    <location>
        <begin position="88"/>
        <end position="121"/>
    </location>
</feature>
<comment type="caution">
    <text evidence="2">The sequence shown here is derived from an EMBL/GenBank/DDBJ whole genome shotgun (WGS) entry which is preliminary data.</text>
</comment>